<accession>A0ABU2NZD1</accession>
<comment type="similarity">
    <text evidence="1">Belongs to the cytochrome P450 family.</text>
</comment>
<evidence type="ECO:0000256" key="1">
    <source>
        <dbReference type="ARBA" id="ARBA00010617"/>
    </source>
</evidence>
<dbReference type="InterPro" id="IPR036396">
    <property type="entry name" value="Cyt_P450_sf"/>
</dbReference>
<dbReference type="Gene3D" id="1.10.630.10">
    <property type="entry name" value="Cytochrome P450"/>
    <property type="match status" value="1"/>
</dbReference>
<proteinExistence type="inferred from homology"/>
<dbReference type="EMBL" id="JAVREQ010000023">
    <property type="protein sequence ID" value="MDT0381578.1"/>
    <property type="molecule type" value="Genomic_DNA"/>
</dbReference>
<keyword evidence="3" id="KW-1185">Reference proteome</keyword>
<protein>
    <submittedName>
        <fullName evidence="2">Cytochrome P450</fullName>
    </submittedName>
</protein>
<reference evidence="3" key="1">
    <citation type="submission" date="2023-07" db="EMBL/GenBank/DDBJ databases">
        <title>30 novel species of actinomycetes from the DSMZ collection.</title>
        <authorList>
            <person name="Nouioui I."/>
        </authorList>
    </citation>
    <scope>NUCLEOTIDE SEQUENCE [LARGE SCALE GENOMIC DNA]</scope>
    <source>
        <strain evidence="3">DSM 42041</strain>
    </source>
</reference>
<dbReference type="Proteomes" id="UP001183414">
    <property type="component" value="Unassembled WGS sequence"/>
</dbReference>
<dbReference type="PANTHER" id="PTHR46696:SF1">
    <property type="entry name" value="CYTOCHROME P450 YJIB-RELATED"/>
    <property type="match status" value="1"/>
</dbReference>
<dbReference type="InterPro" id="IPR017972">
    <property type="entry name" value="Cyt_P450_CS"/>
</dbReference>
<sequence length="427" mass="45631">MTTPHHPATAPRTGGRCPVAAPALHGPRFAADPDAAYAALRDRGPAHWVELAPGVEAVLVTDYDVALYVLRSPWFSRDARRWAAMAEGRVPFDNQVVPMMGWRPSLLFADGERHLRLRTSVDDTLARVNPHRLRRYVQRSAVALIDSFGPDGGADLVGGYADRLPVLVLAQLFGCPDEIATRMAAAFGSMIDAEPAAAQQGSADLARCLGDLVAAKRRTPGADVTSWLLNHSAALSDEETIHQLVALLGAGTAPQSAWISTSVLLLLTDDRFGHDLTGGSLTVVDALNEVLWTRPPMSNYCFHYAVADQVLRDVRGREFAVPPGVPVLVSHVAANTDPAVAAHGALAANHSHLAFSAGPHLCPAKDIAGVIAEAAIETLLDLLPEMELALPPDRLTWRPGPFHRSLAALPVVFPGTAPRRPPDVAPR</sequence>
<gene>
    <name evidence="2" type="ORF">RM572_22725</name>
</gene>
<organism evidence="2 3">
    <name type="scientific">Streptomyces hazeniae</name>
    <dbReference type="NCBI Taxonomy" id="3075538"/>
    <lineage>
        <taxon>Bacteria</taxon>
        <taxon>Bacillati</taxon>
        <taxon>Actinomycetota</taxon>
        <taxon>Actinomycetes</taxon>
        <taxon>Kitasatosporales</taxon>
        <taxon>Streptomycetaceae</taxon>
        <taxon>Streptomyces</taxon>
    </lineage>
</organism>
<evidence type="ECO:0000313" key="2">
    <source>
        <dbReference type="EMBL" id="MDT0381578.1"/>
    </source>
</evidence>
<dbReference type="PROSITE" id="PS00086">
    <property type="entry name" value="CYTOCHROME_P450"/>
    <property type="match status" value="1"/>
</dbReference>
<dbReference type="RefSeq" id="WP_311675270.1">
    <property type="nucleotide sequence ID" value="NZ_JAVREQ010000023.1"/>
</dbReference>
<comment type="caution">
    <text evidence="2">The sequence shown here is derived from an EMBL/GenBank/DDBJ whole genome shotgun (WGS) entry which is preliminary data.</text>
</comment>
<evidence type="ECO:0000313" key="3">
    <source>
        <dbReference type="Proteomes" id="UP001183414"/>
    </source>
</evidence>
<dbReference type="InterPro" id="IPR002397">
    <property type="entry name" value="Cyt_P450_B"/>
</dbReference>
<dbReference type="PANTHER" id="PTHR46696">
    <property type="entry name" value="P450, PUTATIVE (EUROFUNG)-RELATED"/>
    <property type="match status" value="1"/>
</dbReference>
<dbReference type="PRINTS" id="PR00359">
    <property type="entry name" value="BP450"/>
</dbReference>
<name>A0ABU2NZD1_9ACTN</name>
<dbReference type="SUPFAM" id="SSF48264">
    <property type="entry name" value="Cytochrome P450"/>
    <property type="match status" value="1"/>
</dbReference>